<dbReference type="Proteomes" id="UP000622638">
    <property type="component" value="Unassembled WGS sequence"/>
</dbReference>
<dbReference type="GO" id="GO:0005886">
    <property type="term" value="C:plasma membrane"/>
    <property type="evidence" value="ECO:0007669"/>
    <property type="project" value="TreeGrafter"/>
</dbReference>
<dbReference type="EMBL" id="WNKZ01000113">
    <property type="protein sequence ID" value="MTV55909.1"/>
    <property type="molecule type" value="Genomic_DNA"/>
</dbReference>
<dbReference type="CDD" id="cd06225">
    <property type="entry name" value="HAMP"/>
    <property type="match status" value="1"/>
</dbReference>
<reference evidence="12" key="2">
    <citation type="journal article" date="2019" name="Int. J. Syst. Evol. Microbiol.">
        <title>The Global Catalogue of Microorganisms (GCM) 10K type strain sequencing project: providing services to taxonomists for standard genome sequencing and annotation.</title>
        <authorList>
            <consortium name="The Broad Institute Genomics Platform"/>
            <consortium name="The Broad Institute Genome Sequencing Center for Infectious Disease"/>
            <person name="Wu L."/>
            <person name="Ma J."/>
        </authorList>
    </citation>
    <scope>NUCLEOTIDE SEQUENCE [LARGE SCALE GENOMIC DNA]</scope>
    <source>
        <strain evidence="12">CGMCC 1.15931</strain>
    </source>
</reference>
<dbReference type="GO" id="GO:0007165">
    <property type="term" value="P:signal transduction"/>
    <property type="evidence" value="ECO:0007669"/>
    <property type="project" value="UniProtKB-KW"/>
</dbReference>
<dbReference type="Proteomes" id="UP000430634">
    <property type="component" value="Unassembled WGS sequence"/>
</dbReference>
<feature type="transmembrane region" description="Helical" evidence="6">
    <location>
        <begin position="12"/>
        <end position="34"/>
    </location>
</feature>
<keyword evidence="6" id="KW-0472">Membrane</keyword>
<dbReference type="EMBL" id="BMKG01000012">
    <property type="protein sequence ID" value="GGC07473.1"/>
    <property type="molecule type" value="Genomic_DNA"/>
</dbReference>
<reference evidence="10 11" key="3">
    <citation type="submission" date="2019-11" db="EMBL/GenBank/DDBJ databases">
        <title>Type strains purchased from KCTC, JCM and DSMZ.</title>
        <authorList>
            <person name="Lu H."/>
        </authorList>
    </citation>
    <scope>NUCLEOTIDE SEQUENCE [LARGE SCALE GENOMIC DNA]</scope>
    <source>
        <strain evidence="10 11">KCTC 52429</strain>
    </source>
</reference>
<dbReference type="AlphaFoldDB" id="A0A6I3T3B9"/>
<dbReference type="InterPro" id="IPR047347">
    <property type="entry name" value="YvaQ-like_sensor"/>
</dbReference>
<dbReference type="InterPro" id="IPR024478">
    <property type="entry name" value="HlyB_4HB_MCP"/>
</dbReference>
<comment type="subcellular location">
    <subcellularLocation>
        <location evidence="1">Membrane</location>
    </subcellularLocation>
</comment>
<keyword evidence="2" id="KW-0488">Methylation</keyword>
<proteinExistence type="inferred from homology"/>
<dbReference type="SMART" id="SM00283">
    <property type="entry name" value="MA"/>
    <property type="match status" value="1"/>
</dbReference>
<dbReference type="CDD" id="cd19411">
    <property type="entry name" value="MCP2201-like_sensor"/>
    <property type="match status" value="1"/>
</dbReference>
<dbReference type="PRINTS" id="PR00260">
    <property type="entry name" value="CHEMTRNSDUCR"/>
</dbReference>
<evidence type="ECO:0000313" key="9">
    <source>
        <dbReference type="EMBL" id="GGC07473.1"/>
    </source>
</evidence>
<keyword evidence="6" id="KW-1133">Transmembrane helix</keyword>
<dbReference type="InterPro" id="IPR003660">
    <property type="entry name" value="HAMP_dom"/>
</dbReference>
<gene>
    <name evidence="9" type="ORF">GCM10011572_31390</name>
    <name evidence="10" type="ORF">GM672_24590</name>
</gene>
<evidence type="ECO:0000256" key="3">
    <source>
        <dbReference type="ARBA" id="ARBA00029447"/>
    </source>
</evidence>
<evidence type="ECO:0000256" key="4">
    <source>
        <dbReference type="PROSITE-ProRule" id="PRU00284"/>
    </source>
</evidence>
<dbReference type="RefSeq" id="WP_155473163.1">
    <property type="nucleotide sequence ID" value="NZ_BMKG01000012.1"/>
</dbReference>
<organism evidence="10 11">
    <name type="scientific">Pseudoduganella buxea</name>
    <dbReference type="NCBI Taxonomy" id="1949069"/>
    <lineage>
        <taxon>Bacteria</taxon>
        <taxon>Pseudomonadati</taxon>
        <taxon>Pseudomonadota</taxon>
        <taxon>Betaproteobacteria</taxon>
        <taxon>Burkholderiales</taxon>
        <taxon>Oxalobacteraceae</taxon>
        <taxon>Telluria group</taxon>
        <taxon>Pseudoduganella</taxon>
    </lineage>
</organism>
<dbReference type="InterPro" id="IPR004089">
    <property type="entry name" value="MCPsignal_dom"/>
</dbReference>
<feature type="region of interest" description="Disordered" evidence="5">
    <location>
        <begin position="282"/>
        <end position="303"/>
    </location>
</feature>
<dbReference type="OrthoDB" id="8712992at2"/>
<reference evidence="9" key="1">
    <citation type="journal article" date="2014" name="Int. J. Syst. Evol. Microbiol.">
        <title>Complete genome of a new Firmicutes species belonging to the dominant human colonic microbiota ('Ruminococcus bicirculans') reveals two chromosomes and a selective capacity to utilize plant glucans.</title>
        <authorList>
            <consortium name="NISC Comparative Sequencing Program"/>
            <person name="Wegmann U."/>
            <person name="Louis P."/>
            <person name="Goesmann A."/>
            <person name="Henrissat B."/>
            <person name="Duncan S.H."/>
            <person name="Flint H.J."/>
        </authorList>
    </citation>
    <scope>NUCLEOTIDE SEQUENCE</scope>
    <source>
        <strain evidence="9">CGMCC 1.15931</strain>
    </source>
</reference>
<comment type="similarity">
    <text evidence="3">Belongs to the methyl-accepting chemotaxis (MCP) protein family.</text>
</comment>
<dbReference type="PROSITE" id="PS50885">
    <property type="entry name" value="HAMP"/>
    <property type="match status" value="1"/>
</dbReference>
<dbReference type="CDD" id="cd11386">
    <property type="entry name" value="MCP_signal"/>
    <property type="match status" value="1"/>
</dbReference>
<evidence type="ECO:0000256" key="6">
    <source>
        <dbReference type="SAM" id="Phobius"/>
    </source>
</evidence>
<accession>A0A6I3T3B9</accession>
<dbReference type="Pfam" id="PF00672">
    <property type="entry name" value="HAMP"/>
    <property type="match status" value="1"/>
</dbReference>
<dbReference type="SMART" id="SM00304">
    <property type="entry name" value="HAMP"/>
    <property type="match status" value="1"/>
</dbReference>
<evidence type="ECO:0000259" key="8">
    <source>
        <dbReference type="PROSITE" id="PS50885"/>
    </source>
</evidence>
<dbReference type="InterPro" id="IPR051310">
    <property type="entry name" value="MCP_chemotaxis"/>
</dbReference>
<feature type="domain" description="Methyl-accepting transducer" evidence="7">
    <location>
        <begin position="268"/>
        <end position="497"/>
    </location>
</feature>
<dbReference type="Gene3D" id="1.10.287.950">
    <property type="entry name" value="Methyl-accepting chemotaxis protein"/>
    <property type="match status" value="1"/>
</dbReference>
<dbReference type="Pfam" id="PF12729">
    <property type="entry name" value="4HB_MCP_1"/>
    <property type="match status" value="1"/>
</dbReference>
<dbReference type="PANTHER" id="PTHR43531">
    <property type="entry name" value="PROTEIN ICFG"/>
    <property type="match status" value="1"/>
</dbReference>
<evidence type="ECO:0000313" key="12">
    <source>
        <dbReference type="Proteomes" id="UP000622638"/>
    </source>
</evidence>
<sequence>MNIANLRISQRLTIGFGIVCVLLVIMVALSNLMLGRINAGTKDIVYDRMPKIEAAGNIQAEINDIAIALRNMLLFTDPADQRTQMEEVTSSRQIVAERLKELDRTVKVPRARELLNQMQAASARYTAGQDELIRRIQAGQVDEARLFLSELRPVLLELKKATADQAALQKEVSNASARAAEATFAETRLLGWGMGIFGLAMGAAVAWWITRSITRPIHRALDIANTVAAGDLTSRIDVDTTDETGKLLLALKRMNDSLADTVTTVRTGTDAIATAAAEVASGNQDLSSRTEQQASSLEETASSMEELTSTVKQNADNARQANVLANAASSVALRGGEVIGQVTGTMDEINASATKIADIISVIDGIAFQTNILALNAAVEAARAGEQGRGFAVVASEVRNLAQRSASAAREIKELINASTEKVSSGSRLVTQAGETMQEIVQSVQRVTDIMAEISSASTEQTAGIEQINQAIVEMDSVTQQNAALVEQAAAASESMQDQAAVLAKAVAVFRIGTEHAGTPVAPVKRVAPAAVKALAKPAVAAAKPQVKAAAKTDEWEAF</sequence>
<dbReference type="GO" id="GO:0006935">
    <property type="term" value="P:chemotaxis"/>
    <property type="evidence" value="ECO:0007669"/>
    <property type="project" value="InterPro"/>
</dbReference>
<dbReference type="PROSITE" id="PS50111">
    <property type="entry name" value="CHEMOTAXIS_TRANSDUC_2"/>
    <property type="match status" value="1"/>
</dbReference>
<keyword evidence="6" id="KW-0812">Transmembrane</keyword>
<comment type="caution">
    <text evidence="10">The sequence shown here is derived from an EMBL/GenBank/DDBJ whole genome shotgun (WGS) entry which is preliminary data.</text>
</comment>
<feature type="transmembrane region" description="Helical" evidence="6">
    <location>
        <begin position="189"/>
        <end position="209"/>
    </location>
</feature>
<dbReference type="FunFam" id="1.10.287.950:FF:000001">
    <property type="entry name" value="Methyl-accepting chemotaxis sensory transducer"/>
    <property type="match status" value="1"/>
</dbReference>
<evidence type="ECO:0000256" key="1">
    <source>
        <dbReference type="ARBA" id="ARBA00004370"/>
    </source>
</evidence>
<evidence type="ECO:0000256" key="2">
    <source>
        <dbReference type="ARBA" id="ARBA00022481"/>
    </source>
</evidence>
<reference evidence="9" key="4">
    <citation type="submission" date="2024-05" db="EMBL/GenBank/DDBJ databases">
        <authorList>
            <person name="Sun Q."/>
            <person name="Zhou Y."/>
        </authorList>
    </citation>
    <scope>NUCLEOTIDE SEQUENCE</scope>
    <source>
        <strain evidence="9">CGMCC 1.15931</strain>
    </source>
</reference>
<evidence type="ECO:0000256" key="5">
    <source>
        <dbReference type="SAM" id="MobiDB-lite"/>
    </source>
</evidence>
<dbReference type="GO" id="GO:0004888">
    <property type="term" value="F:transmembrane signaling receptor activity"/>
    <property type="evidence" value="ECO:0007669"/>
    <property type="project" value="InterPro"/>
</dbReference>
<keyword evidence="4" id="KW-0807">Transducer</keyword>
<name>A0A6I3T3B9_9BURK</name>
<feature type="domain" description="HAMP" evidence="8">
    <location>
        <begin position="211"/>
        <end position="263"/>
    </location>
</feature>
<evidence type="ECO:0000259" key="7">
    <source>
        <dbReference type="PROSITE" id="PS50111"/>
    </source>
</evidence>
<dbReference type="Pfam" id="PF00015">
    <property type="entry name" value="MCPsignal"/>
    <property type="match status" value="1"/>
</dbReference>
<evidence type="ECO:0000313" key="11">
    <source>
        <dbReference type="Proteomes" id="UP000430634"/>
    </source>
</evidence>
<dbReference type="InterPro" id="IPR004090">
    <property type="entry name" value="Chemotax_Me-accpt_rcpt"/>
</dbReference>
<keyword evidence="12" id="KW-1185">Reference proteome</keyword>
<dbReference type="PANTHER" id="PTHR43531:SF14">
    <property type="entry name" value="METHYL-ACCEPTING CHEMOTAXIS PROTEIN I-RELATED"/>
    <property type="match status" value="1"/>
</dbReference>
<dbReference type="SUPFAM" id="SSF58104">
    <property type="entry name" value="Methyl-accepting chemotaxis protein (MCP) signaling domain"/>
    <property type="match status" value="1"/>
</dbReference>
<evidence type="ECO:0000313" key="10">
    <source>
        <dbReference type="EMBL" id="MTV55909.1"/>
    </source>
</evidence>
<protein>
    <submittedName>
        <fullName evidence="10">HAMP domain-containing protein</fullName>
    </submittedName>
    <submittedName>
        <fullName evidence="9">Methyl-accepting chemotaxis protein</fullName>
    </submittedName>
</protein>